<gene>
    <name evidence="2" type="ORF">CLV57_0242</name>
</gene>
<sequence>MRYLLACIGLCMALNTYAQRTPLPHGMIFGTKPDTSVVLDAAKLDSSMDRRNRISTIIKGRVLRVTDTQNGWFEMEAGKGKLISARFKNDGIKLPSALKGRVVIIQGIAARKMEAVNGKPAGTVVKNVKDPEKTRDGTIPLIFEVAGLMVYQ</sequence>
<name>A0A2H9VR39_9SPHI</name>
<evidence type="ECO:0000256" key="1">
    <source>
        <dbReference type="SAM" id="SignalP"/>
    </source>
</evidence>
<accession>A0A2H9VR39</accession>
<dbReference type="InterPro" id="IPR032577">
    <property type="entry name" value="DUF4920"/>
</dbReference>
<dbReference type="AlphaFoldDB" id="A0A2H9VR39"/>
<comment type="caution">
    <text evidence="2">The sequence shown here is derived from an EMBL/GenBank/DDBJ whole genome shotgun (WGS) entry which is preliminary data.</text>
</comment>
<protein>
    <submittedName>
        <fullName evidence="2">Uncharacterized protein DUF4920</fullName>
    </submittedName>
</protein>
<dbReference type="Proteomes" id="UP000242687">
    <property type="component" value="Unassembled WGS sequence"/>
</dbReference>
<keyword evidence="3" id="KW-1185">Reference proteome</keyword>
<organism evidence="2 3">
    <name type="scientific">Mucilaginibacter auburnensis</name>
    <dbReference type="NCBI Taxonomy" id="1457233"/>
    <lineage>
        <taxon>Bacteria</taxon>
        <taxon>Pseudomonadati</taxon>
        <taxon>Bacteroidota</taxon>
        <taxon>Sphingobacteriia</taxon>
        <taxon>Sphingobacteriales</taxon>
        <taxon>Sphingobacteriaceae</taxon>
        <taxon>Mucilaginibacter</taxon>
    </lineage>
</organism>
<feature type="chain" id="PRO_5014172102" evidence="1">
    <location>
        <begin position="19"/>
        <end position="152"/>
    </location>
</feature>
<dbReference type="Pfam" id="PF16267">
    <property type="entry name" value="DUF4920"/>
    <property type="match status" value="1"/>
</dbReference>
<dbReference type="OrthoDB" id="794173at2"/>
<feature type="signal peptide" evidence="1">
    <location>
        <begin position="1"/>
        <end position="18"/>
    </location>
</feature>
<proteinExistence type="predicted"/>
<dbReference type="RefSeq" id="WP_100339544.1">
    <property type="nucleotide sequence ID" value="NZ_PGFJ01000001.1"/>
</dbReference>
<evidence type="ECO:0000313" key="3">
    <source>
        <dbReference type="Proteomes" id="UP000242687"/>
    </source>
</evidence>
<dbReference type="EMBL" id="PGFJ01000001">
    <property type="protein sequence ID" value="PJJ83263.1"/>
    <property type="molecule type" value="Genomic_DNA"/>
</dbReference>
<keyword evidence="1" id="KW-0732">Signal</keyword>
<reference evidence="2 3" key="1">
    <citation type="submission" date="2017-11" db="EMBL/GenBank/DDBJ databases">
        <title>Genomic Encyclopedia of Archaeal and Bacterial Type Strains, Phase II (KMG-II): From Individual Species to Whole Genera.</title>
        <authorList>
            <person name="Goeker M."/>
        </authorList>
    </citation>
    <scope>NUCLEOTIDE SEQUENCE [LARGE SCALE GENOMIC DNA]</scope>
    <source>
        <strain evidence="2 3">DSM 28175</strain>
    </source>
</reference>
<evidence type="ECO:0000313" key="2">
    <source>
        <dbReference type="EMBL" id="PJJ83263.1"/>
    </source>
</evidence>